<evidence type="ECO:0000256" key="5">
    <source>
        <dbReference type="ARBA" id="ARBA00023186"/>
    </source>
</evidence>
<evidence type="ECO:0000259" key="8">
    <source>
        <dbReference type="Pfam" id="PF02753"/>
    </source>
</evidence>
<name>A0A6P1UPJ4_9ENTR</name>
<dbReference type="Pfam" id="PF02753">
    <property type="entry name" value="PapD_C"/>
    <property type="match status" value="1"/>
</dbReference>
<dbReference type="Pfam" id="PF00345">
    <property type="entry name" value="PapD_N"/>
    <property type="match status" value="1"/>
</dbReference>
<dbReference type="PANTHER" id="PTHR30251:SF2">
    <property type="entry name" value="FIMBRIAL CHAPERONE YADV-RELATED"/>
    <property type="match status" value="1"/>
</dbReference>
<evidence type="ECO:0000256" key="6">
    <source>
        <dbReference type="SAM" id="SignalP"/>
    </source>
</evidence>
<dbReference type="InterPro" id="IPR016147">
    <property type="entry name" value="Pili_assmbl_chaperone_N"/>
</dbReference>
<evidence type="ECO:0000256" key="2">
    <source>
        <dbReference type="ARBA" id="ARBA00007399"/>
    </source>
</evidence>
<dbReference type="SUPFAM" id="SSF49354">
    <property type="entry name" value="PapD-like"/>
    <property type="match status" value="1"/>
</dbReference>
<dbReference type="GO" id="GO:0071555">
    <property type="term" value="P:cell wall organization"/>
    <property type="evidence" value="ECO:0007669"/>
    <property type="project" value="InterPro"/>
</dbReference>
<dbReference type="RefSeq" id="WP_160743585.1">
    <property type="nucleotide sequence ID" value="NZ_CP048108.1"/>
</dbReference>
<dbReference type="InterPro" id="IPR008962">
    <property type="entry name" value="PapD-like_sf"/>
</dbReference>
<evidence type="ECO:0000313" key="9">
    <source>
        <dbReference type="EMBL" id="QHS44204.1"/>
    </source>
</evidence>
<dbReference type="PANTHER" id="PTHR30251">
    <property type="entry name" value="PILUS ASSEMBLY CHAPERONE"/>
    <property type="match status" value="1"/>
</dbReference>
<dbReference type="InterPro" id="IPR013783">
    <property type="entry name" value="Ig-like_fold"/>
</dbReference>
<dbReference type="InterPro" id="IPR016148">
    <property type="entry name" value="Pili_assmbl_chaperone_C"/>
</dbReference>
<dbReference type="SUPFAM" id="SSF49584">
    <property type="entry name" value="Periplasmic chaperone C-domain"/>
    <property type="match status" value="1"/>
</dbReference>
<proteinExistence type="inferred from homology"/>
<feature type="signal peptide" evidence="6">
    <location>
        <begin position="1"/>
        <end position="19"/>
    </location>
</feature>
<dbReference type="InterPro" id="IPR050643">
    <property type="entry name" value="Periplasmic_pilus_chap"/>
</dbReference>
<dbReference type="InterPro" id="IPR036316">
    <property type="entry name" value="Pili_assmbl_chap_C_dom_sf"/>
</dbReference>
<feature type="chain" id="PRO_5027009085" evidence="6">
    <location>
        <begin position="20"/>
        <end position="250"/>
    </location>
</feature>
<evidence type="ECO:0000256" key="3">
    <source>
        <dbReference type="ARBA" id="ARBA00022729"/>
    </source>
</evidence>
<dbReference type="PRINTS" id="PR00969">
    <property type="entry name" value="CHAPERONPILI"/>
</dbReference>
<dbReference type="Gene3D" id="2.60.40.10">
    <property type="entry name" value="Immunoglobulins"/>
    <property type="match status" value="2"/>
</dbReference>
<evidence type="ECO:0000259" key="7">
    <source>
        <dbReference type="Pfam" id="PF00345"/>
    </source>
</evidence>
<evidence type="ECO:0000313" key="10">
    <source>
        <dbReference type="Proteomes" id="UP000464389"/>
    </source>
</evidence>
<feature type="domain" description="Pili assembly chaperone C-terminal" evidence="8">
    <location>
        <begin position="170"/>
        <end position="240"/>
    </location>
</feature>
<accession>A0A6P1UPJ4</accession>
<keyword evidence="4" id="KW-0574">Periplasm</keyword>
<keyword evidence="3 6" id="KW-0732">Signal</keyword>
<dbReference type="InterPro" id="IPR001829">
    <property type="entry name" value="Pili_assmbl_chaperone_bac"/>
</dbReference>
<organism evidence="9 10">
    <name type="scientific">Klebsiella michiganensis</name>
    <dbReference type="NCBI Taxonomy" id="1134687"/>
    <lineage>
        <taxon>Bacteria</taxon>
        <taxon>Pseudomonadati</taxon>
        <taxon>Pseudomonadota</taxon>
        <taxon>Gammaproteobacteria</taxon>
        <taxon>Enterobacterales</taxon>
        <taxon>Enterobacteriaceae</taxon>
        <taxon>Klebsiella/Raoultella group</taxon>
        <taxon>Klebsiella</taxon>
    </lineage>
</organism>
<evidence type="ECO:0000256" key="1">
    <source>
        <dbReference type="ARBA" id="ARBA00004418"/>
    </source>
</evidence>
<comment type="subcellular location">
    <subcellularLocation>
        <location evidence="1">Periplasm</location>
    </subcellularLocation>
</comment>
<gene>
    <name evidence="9" type="ORF">GW952_00520</name>
</gene>
<dbReference type="EMBL" id="CP048108">
    <property type="protein sequence ID" value="QHS44204.1"/>
    <property type="molecule type" value="Genomic_DNA"/>
</dbReference>
<sequence>MTKNIISVFILILSTSFSAQTLAEVVINGTRIVFNAKDKESVVQLKNNGKNPYLLQLWIDDGNPKAKPGEVKVPFLISPPVIRIDPNKGQAVRIMSTSANLPTGRESLFWFNMLEVPPKPTALLKNGNNLLQLSFRTRVKIFYRPENLKPTVLQAYKDLKFSLRGNSLTVMNTSPYYITFSKLEIRNSIRGPLLAAVENFGQQRMVEPNKSISYPLAVKQKGLSGATLFYSVINDYGGESANEQVLHNNP</sequence>
<comment type="similarity">
    <text evidence="2">Belongs to the periplasmic pilus chaperone family.</text>
</comment>
<dbReference type="GO" id="GO:0030288">
    <property type="term" value="C:outer membrane-bounded periplasmic space"/>
    <property type="evidence" value="ECO:0007669"/>
    <property type="project" value="InterPro"/>
</dbReference>
<feature type="domain" description="Pili assembly chaperone N-terminal" evidence="7">
    <location>
        <begin position="25"/>
        <end position="148"/>
    </location>
</feature>
<keyword evidence="5" id="KW-0143">Chaperone</keyword>
<dbReference type="AlphaFoldDB" id="A0A6P1UPJ4"/>
<protein>
    <submittedName>
        <fullName evidence="9">Fimbria/pilus periplasmic chaperone</fullName>
    </submittedName>
</protein>
<evidence type="ECO:0000256" key="4">
    <source>
        <dbReference type="ARBA" id="ARBA00022764"/>
    </source>
</evidence>
<reference evidence="9 10" key="1">
    <citation type="submission" date="2020-01" db="EMBL/GenBank/DDBJ databases">
        <title>Bactrocera dorsalis gut bacteria genome.</title>
        <authorList>
            <person name="Zhang H."/>
            <person name="Cai Z."/>
        </authorList>
    </citation>
    <scope>NUCLEOTIDE SEQUENCE [LARGE SCALE GENOMIC DNA]</scope>
    <source>
        <strain evidence="9 10">BD177</strain>
    </source>
</reference>
<dbReference type="Proteomes" id="UP000464389">
    <property type="component" value="Chromosome"/>
</dbReference>